<organism evidence="1 2">
    <name type="scientific">Colocasia esculenta</name>
    <name type="common">Wild taro</name>
    <name type="synonym">Arum esculentum</name>
    <dbReference type="NCBI Taxonomy" id="4460"/>
    <lineage>
        <taxon>Eukaryota</taxon>
        <taxon>Viridiplantae</taxon>
        <taxon>Streptophyta</taxon>
        <taxon>Embryophyta</taxon>
        <taxon>Tracheophyta</taxon>
        <taxon>Spermatophyta</taxon>
        <taxon>Magnoliopsida</taxon>
        <taxon>Liliopsida</taxon>
        <taxon>Araceae</taxon>
        <taxon>Aroideae</taxon>
        <taxon>Colocasieae</taxon>
        <taxon>Colocasia</taxon>
    </lineage>
</organism>
<protein>
    <submittedName>
        <fullName evidence="1">Uncharacterized protein</fullName>
    </submittedName>
</protein>
<dbReference type="AlphaFoldDB" id="A0A843WGP9"/>
<keyword evidence="2" id="KW-1185">Reference proteome</keyword>
<dbReference type="Proteomes" id="UP000652761">
    <property type="component" value="Unassembled WGS sequence"/>
</dbReference>
<feature type="non-terminal residue" evidence="1">
    <location>
        <position position="1"/>
    </location>
</feature>
<comment type="caution">
    <text evidence="1">The sequence shown here is derived from an EMBL/GenBank/DDBJ whole genome shotgun (WGS) entry which is preliminary data.</text>
</comment>
<reference evidence="1" key="1">
    <citation type="submission" date="2017-07" db="EMBL/GenBank/DDBJ databases">
        <title>Taro Niue Genome Assembly and Annotation.</title>
        <authorList>
            <person name="Atibalentja N."/>
            <person name="Keating K."/>
            <person name="Fields C.J."/>
        </authorList>
    </citation>
    <scope>NUCLEOTIDE SEQUENCE</scope>
    <source>
        <strain evidence="1">Niue_2</strain>
        <tissue evidence="1">Leaf</tissue>
    </source>
</reference>
<name>A0A843WGP9_COLES</name>
<proteinExistence type="predicted"/>
<gene>
    <name evidence="1" type="ORF">Taro_042386</name>
</gene>
<evidence type="ECO:0000313" key="2">
    <source>
        <dbReference type="Proteomes" id="UP000652761"/>
    </source>
</evidence>
<sequence length="146" mass="17178">MEVEIEGDEEEKARLSMLGHHYIWIILGYFRSKEPPYQNPKQRSRRRLSSYCPASSLYPEQRRTTFQAELKPRSEEQVVWEQEELSSIAPDAAENNRCGHGFELGRFLEDCDEDRNRSPREIPRGKEFGASNLRETMPKSIGYRLR</sequence>
<accession>A0A843WGP9</accession>
<evidence type="ECO:0000313" key="1">
    <source>
        <dbReference type="EMBL" id="MQM09512.1"/>
    </source>
</evidence>
<dbReference type="EMBL" id="NMUH01004400">
    <property type="protein sequence ID" value="MQM09512.1"/>
    <property type="molecule type" value="Genomic_DNA"/>
</dbReference>